<dbReference type="AlphaFoldDB" id="A1WMR2"/>
<evidence type="ECO:0000256" key="4">
    <source>
        <dbReference type="ARBA" id="ARBA00022840"/>
    </source>
</evidence>
<dbReference type="Gene3D" id="3.40.50.300">
    <property type="entry name" value="P-loop containing nucleotide triphosphate hydrolases"/>
    <property type="match status" value="1"/>
</dbReference>
<dbReference type="PROSITE" id="PS00211">
    <property type="entry name" value="ABC_TRANSPORTER_1"/>
    <property type="match status" value="1"/>
</dbReference>
<dbReference type="GO" id="GO:0022857">
    <property type="term" value="F:transmembrane transporter activity"/>
    <property type="evidence" value="ECO:0007669"/>
    <property type="project" value="InterPro"/>
</dbReference>
<keyword evidence="4" id="KW-0067">ATP-binding</keyword>
<dbReference type="InterPro" id="IPR027417">
    <property type="entry name" value="P-loop_NTPase"/>
</dbReference>
<dbReference type="InterPro" id="IPR017871">
    <property type="entry name" value="ABC_transporter-like_CS"/>
</dbReference>
<evidence type="ECO:0000256" key="1">
    <source>
        <dbReference type="ARBA" id="ARBA00022448"/>
    </source>
</evidence>
<dbReference type="eggNOG" id="COG3842">
    <property type="taxonomic scope" value="Bacteria"/>
</dbReference>
<keyword evidence="2" id="KW-0472">Membrane</keyword>
<dbReference type="KEGG" id="vei:Veis_3189"/>
<sequence length="364" mass="39791">MGTLIKNQLCAEGIAKRYGSFVALDDVSISVRAGEFLTLLGPSGSGKTTLLMILAGFVDPSAGRLLEDGVDITRRPPEKRNFGMVFQGYALFPHMSVFDNVAFALRVRKVDASARRERVTRILDVVGLGAHSHKRPHQLSGGQQQRVAIARALVFEPELLLLDEPLSALDKNMREQLQVELRRIHRQVGTTFMFVTHDQEEALALSTRIAIFDKGELVQIDTPEQIYACPVNRFVGEFLGKMNVFALDSQREDGEITLGNCGAAVLRAKSCGGCGPKVLAVRPEHMKLHVRPPIPSTDNVVMGTIVERMFHGSRTTFSIRTSVGNSTGCNVLIDAPPDHPARTLGSTAPVWLSWCPSNSILLAA</sequence>
<reference evidence="7" key="1">
    <citation type="submission" date="2006-12" db="EMBL/GenBank/DDBJ databases">
        <title>Complete sequence of chromosome 1 of Verminephrobacter eiseniae EF01-2.</title>
        <authorList>
            <person name="Copeland A."/>
            <person name="Lucas S."/>
            <person name="Lapidus A."/>
            <person name="Barry K."/>
            <person name="Detter J.C."/>
            <person name="Glavina del Rio T."/>
            <person name="Dalin E."/>
            <person name="Tice H."/>
            <person name="Pitluck S."/>
            <person name="Chertkov O."/>
            <person name="Brettin T."/>
            <person name="Bruce D."/>
            <person name="Han C."/>
            <person name="Tapia R."/>
            <person name="Gilna P."/>
            <person name="Schmutz J."/>
            <person name="Larimer F."/>
            <person name="Land M."/>
            <person name="Hauser L."/>
            <person name="Kyrpides N."/>
            <person name="Kim E."/>
            <person name="Stahl D."/>
            <person name="Richardson P."/>
        </authorList>
    </citation>
    <scope>NUCLEOTIDE SEQUENCE [LARGE SCALE GENOMIC DNA]</scope>
    <source>
        <strain evidence="7">EF01-2</strain>
    </source>
</reference>
<dbReference type="InterPro" id="IPR003593">
    <property type="entry name" value="AAA+_ATPase"/>
</dbReference>
<evidence type="ECO:0000256" key="3">
    <source>
        <dbReference type="ARBA" id="ARBA00022741"/>
    </source>
</evidence>
<dbReference type="GO" id="GO:0015847">
    <property type="term" value="P:putrescine transport"/>
    <property type="evidence" value="ECO:0007669"/>
    <property type="project" value="UniProtKB-ARBA"/>
</dbReference>
<dbReference type="GO" id="GO:0005524">
    <property type="term" value="F:ATP binding"/>
    <property type="evidence" value="ECO:0007669"/>
    <property type="project" value="UniProtKB-KW"/>
</dbReference>
<dbReference type="STRING" id="391735.Veis_3189"/>
<evidence type="ECO:0000259" key="5">
    <source>
        <dbReference type="PROSITE" id="PS50893"/>
    </source>
</evidence>
<dbReference type="EMBL" id="CP000542">
    <property type="protein sequence ID" value="ABM58919.1"/>
    <property type="molecule type" value="Genomic_DNA"/>
</dbReference>
<evidence type="ECO:0000256" key="2">
    <source>
        <dbReference type="ARBA" id="ARBA00022475"/>
    </source>
</evidence>
<dbReference type="Pfam" id="PF00005">
    <property type="entry name" value="ABC_tran"/>
    <property type="match status" value="1"/>
</dbReference>
<dbReference type="SUPFAM" id="SSF50331">
    <property type="entry name" value="MOP-like"/>
    <property type="match status" value="1"/>
</dbReference>
<accession>A1WMR2</accession>
<dbReference type="InterPro" id="IPR008995">
    <property type="entry name" value="Mo/tungstate-bd_C_term_dom"/>
</dbReference>
<proteinExistence type="predicted"/>
<keyword evidence="2" id="KW-1003">Cell membrane</keyword>
<dbReference type="InterPro" id="IPR003439">
    <property type="entry name" value="ABC_transporter-like_ATP-bd"/>
</dbReference>
<dbReference type="PANTHER" id="PTHR42781">
    <property type="entry name" value="SPERMIDINE/PUTRESCINE IMPORT ATP-BINDING PROTEIN POTA"/>
    <property type="match status" value="1"/>
</dbReference>
<dbReference type="SMART" id="SM00382">
    <property type="entry name" value="AAA"/>
    <property type="match status" value="1"/>
</dbReference>
<dbReference type="InterPro" id="IPR050093">
    <property type="entry name" value="ABC_SmlMolc_Importer"/>
</dbReference>
<dbReference type="Proteomes" id="UP000000374">
    <property type="component" value="Chromosome"/>
</dbReference>
<evidence type="ECO:0000313" key="6">
    <source>
        <dbReference type="EMBL" id="ABM58919.1"/>
    </source>
</evidence>
<dbReference type="RefSeq" id="WP_011810911.1">
    <property type="nucleotide sequence ID" value="NC_008786.1"/>
</dbReference>
<dbReference type="SUPFAM" id="SSF52540">
    <property type="entry name" value="P-loop containing nucleoside triphosphate hydrolases"/>
    <property type="match status" value="1"/>
</dbReference>
<feature type="domain" description="ABC transporter" evidence="5">
    <location>
        <begin position="9"/>
        <end position="239"/>
    </location>
</feature>
<keyword evidence="1" id="KW-0813">Transport</keyword>
<dbReference type="OrthoDB" id="5298774at2"/>
<dbReference type="PROSITE" id="PS50893">
    <property type="entry name" value="ABC_TRANSPORTER_2"/>
    <property type="match status" value="1"/>
</dbReference>
<dbReference type="InterPro" id="IPR013611">
    <property type="entry name" value="Transp-assoc_OB_typ2"/>
</dbReference>
<dbReference type="FunFam" id="3.40.50.300:FF:000133">
    <property type="entry name" value="Spermidine/putrescine import ATP-binding protein PotA"/>
    <property type="match status" value="1"/>
</dbReference>
<dbReference type="Pfam" id="PF08402">
    <property type="entry name" value="TOBE_2"/>
    <property type="match status" value="1"/>
</dbReference>
<dbReference type="GO" id="GO:0016887">
    <property type="term" value="F:ATP hydrolysis activity"/>
    <property type="evidence" value="ECO:0007669"/>
    <property type="project" value="InterPro"/>
</dbReference>
<organism evidence="6 7">
    <name type="scientific">Verminephrobacter eiseniae (strain EF01-2)</name>
    <dbReference type="NCBI Taxonomy" id="391735"/>
    <lineage>
        <taxon>Bacteria</taxon>
        <taxon>Pseudomonadati</taxon>
        <taxon>Pseudomonadota</taxon>
        <taxon>Betaproteobacteria</taxon>
        <taxon>Burkholderiales</taxon>
        <taxon>Comamonadaceae</taxon>
        <taxon>Verminephrobacter</taxon>
    </lineage>
</organism>
<dbReference type="GeneID" id="76461646"/>
<name>A1WMR2_VEREI</name>
<dbReference type="HOGENOM" id="CLU_000604_1_1_4"/>
<protein>
    <submittedName>
        <fullName evidence="6">Spermidine/putrescine ABC transporter ATPase subunit</fullName>
    </submittedName>
</protein>
<keyword evidence="3" id="KW-0547">Nucleotide-binding</keyword>
<dbReference type="Gene3D" id="2.40.50.100">
    <property type="match status" value="1"/>
</dbReference>
<keyword evidence="7" id="KW-1185">Reference proteome</keyword>
<dbReference type="PANTHER" id="PTHR42781:SF4">
    <property type="entry name" value="SPERMIDINE_PUTRESCINE IMPORT ATP-BINDING PROTEIN POTA"/>
    <property type="match status" value="1"/>
</dbReference>
<dbReference type="GO" id="GO:0043190">
    <property type="term" value="C:ATP-binding cassette (ABC) transporter complex"/>
    <property type="evidence" value="ECO:0007669"/>
    <property type="project" value="InterPro"/>
</dbReference>
<evidence type="ECO:0000313" key="7">
    <source>
        <dbReference type="Proteomes" id="UP000000374"/>
    </source>
</evidence>
<gene>
    <name evidence="6" type="ordered locus">Veis_3189</name>
</gene>